<dbReference type="Gene3D" id="1.10.287.600">
    <property type="entry name" value="Helix hairpin bin"/>
    <property type="match status" value="1"/>
</dbReference>
<evidence type="ECO:0000259" key="7">
    <source>
        <dbReference type="SMART" id="SM00865"/>
    </source>
</evidence>
<dbReference type="SMART" id="SM00865">
    <property type="entry name" value="Tubulin_C"/>
    <property type="match status" value="1"/>
</dbReference>
<dbReference type="GO" id="GO:0005525">
    <property type="term" value="F:GTP binding"/>
    <property type="evidence" value="ECO:0007669"/>
    <property type="project" value="UniProtKB-KW"/>
</dbReference>
<keyword evidence="5" id="KW-0342">GTP-binding</keyword>
<accession>A0A5N6V4J1</accession>
<dbReference type="OrthoDB" id="1662883at2759"/>
<evidence type="ECO:0000256" key="3">
    <source>
        <dbReference type="ARBA" id="ARBA00022701"/>
    </source>
</evidence>
<dbReference type="InterPro" id="IPR023123">
    <property type="entry name" value="Tubulin_C"/>
</dbReference>
<proteinExistence type="inferred from homology"/>
<keyword evidence="3" id="KW-0493">Microtubule</keyword>
<sequence length="172" mass="19365">MNMIPSPRLHFFILGLSPLPSYSSESSNVARATQQLFSPTDIMASGNHHKGRFLSCLAIFRGKVSVAEIEAQMNNMRNRNSPDFIEWAPNNIRSTVYSPQSTDVSCTVLANSTSIEGMFSRTSQQFLALYRRKAYLNPYTINGVDELDFTEAESNLNDLIEEYQQYQDSSCA</sequence>
<evidence type="ECO:0000256" key="1">
    <source>
        <dbReference type="ARBA" id="ARBA00004245"/>
    </source>
</evidence>
<dbReference type="SUPFAM" id="SSF55307">
    <property type="entry name" value="Tubulin C-terminal domain-like"/>
    <property type="match status" value="1"/>
</dbReference>
<comment type="subcellular location">
    <subcellularLocation>
        <location evidence="1">Cytoplasm</location>
        <location evidence="1">Cytoskeleton</location>
    </subcellularLocation>
</comment>
<evidence type="ECO:0000256" key="6">
    <source>
        <dbReference type="ARBA" id="ARBA00023212"/>
    </source>
</evidence>
<dbReference type="GO" id="GO:0005200">
    <property type="term" value="F:structural constituent of cytoskeleton"/>
    <property type="evidence" value="ECO:0007669"/>
    <property type="project" value="InterPro"/>
</dbReference>
<comment type="similarity">
    <text evidence="2">Belongs to the tubulin family.</text>
</comment>
<dbReference type="Gene3D" id="3.30.1330.20">
    <property type="entry name" value="Tubulin/FtsZ, C-terminal domain"/>
    <property type="match status" value="1"/>
</dbReference>
<dbReference type="GO" id="GO:0003924">
    <property type="term" value="F:GTPase activity"/>
    <property type="evidence" value="ECO:0007669"/>
    <property type="project" value="InterPro"/>
</dbReference>
<dbReference type="PRINTS" id="PR01163">
    <property type="entry name" value="BETATUBULIN"/>
</dbReference>
<dbReference type="InterPro" id="IPR008280">
    <property type="entry name" value="Tub_FtsZ_C"/>
</dbReference>
<keyword evidence="6" id="KW-0963">Cytoplasm</keyword>
<evidence type="ECO:0000313" key="8">
    <source>
        <dbReference type="EMBL" id="KAE8165697.1"/>
    </source>
</evidence>
<protein>
    <submittedName>
        <fullName evidence="8">Tubulin/FtsZ</fullName>
    </submittedName>
</protein>
<dbReference type="Proteomes" id="UP000326950">
    <property type="component" value="Unassembled WGS sequence"/>
</dbReference>
<dbReference type="AlphaFoldDB" id="A0A5N6V4J1"/>
<dbReference type="EMBL" id="ML738599">
    <property type="protein sequence ID" value="KAE8165697.1"/>
    <property type="molecule type" value="Genomic_DNA"/>
</dbReference>
<keyword evidence="6" id="KW-0206">Cytoskeleton</keyword>
<evidence type="ECO:0000256" key="2">
    <source>
        <dbReference type="ARBA" id="ARBA00009636"/>
    </source>
</evidence>
<dbReference type="InterPro" id="IPR000217">
    <property type="entry name" value="Tubulin"/>
</dbReference>
<dbReference type="InterPro" id="IPR018316">
    <property type="entry name" value="Tubulin/FtsZ_2-layer-sand-dom"/>
</dbReference>
<dbReference type="PANTHER" id="PTHR11588">
    <property type="entry name" value="TUBULIN"/>
    <property type="match status" value="1"/>
</dbReference>
<keyword evidence="9" id="KW-1185">Reference proteome</keyword>
<dbReference type="InterPro" id="IPR002453">
    <property type="entry name" value="Beta_tubulin"/>
</dbReference>
<evidence type="ECO:0000256" key="5">
    <source>
        <dbReference type="ARBA" id="ARBA00023134"/>
    </source>
</evidence>
<name>A0A5N6V4J1_ASPTM</name>
<evidence type="ECO:0000313" key="9">
    <source>
        <dbReference type="Proteomes" id="UP000326950"/>
    </source>
</evidence>
<dbReference type="InterPro" id="IPR037103">
    <property type="entry name" value="Tubulin/FtsZ-like_C"/>
</dbReference>
<keyword evidence="4" id="KW-0547">Nucleotide-binding</keyword>
<gene>
    <name evidence="8" type="ORF">BDV40DRAFT_258082</name>
</gene>
<dbReference type="GO" id="GO:0007017">
    <property type="term" value="P:microtubule-based process"/>
    <property type="evidence" value="ECO:0007669"/>
    <property type="project" value="InterPro"/>
</dbReference>
<reference evidence="8 9" key="1">
    <citation type="submission" date="2019-04" db="EMBL/GenBank/DDBJ databases">
        <title>Friends and foes A comparative genomics study of 23 Aspergillus species from section Flavi.</title>
        <authorList>
            <consortium name="DOE Joint Genome Institute"/>
            <person name="Kjaerbolling I."/>
            <person name="Vesth T."/>
            <person name="Frisvad J.C."/>
            <person name="Nybo J.L."/>
            <person name="Theobald S."/>
            <person name="Kildgaard S."/>
            <person name="Isbrandt T."/>
            <person name="Kuo A."/>
            <person name="Sato A."/>
            <person name="Lyhne E.K."/>
            <person name="Kogle M.E."/>
            <person name="Wiebenga A."/>
            <person name="Kun R.S."/>
            <person name="Lubbers R.J."/>
            <person name="Makela M.R."/>
            <person name="Barry K."/>
            <person name="Chovatia M."/>
            <person name="Clum A."/>
            <person name="Daum C."/>
            <person name="Haridas S."/>
            <person name="He G."/>
            <person name="LaButti K."/>
            <person name="Lipzen A."/>
            <person name="Mondo S."/>
            <person name="Riley R."/>
            <person name="Salamov A."/>
            <person name="Simmons B.A."/>
            <person name="Magnuson J.K."/>
            <person name="Henrissat B."/>
            <person name="Mortensen U.H."/>
            <person name="Larsen T.O."/>
            <person name="Devries R.P."/>
            <person name="Grigoriev I.V."/>
            <person name="Machida M."/>
            <person name="Baker S.E."/>
            <person name="Andersen M.R."/>
        </authorList>
    </citation>
    <scope>NUCLEOTIDE SEQUENCE [LARGE SCALE GENOMIC DNA]</scope>
    <source>
        <strain evidence="8 9">CBS 117626</strain>
    </source>
</reference>
<dbReference type="Pfam" id="PF03953">
    <property type="entry name" value="Tubulin_C"/>
    <property type="match status" value="1"/>
</dbReference>
<feature type="domain" description="Tubulin/FtsZ 2-layer sandwich" evidence="7">
    <location>
        <begin position="2"/>
        <end position="124"/>
    </location>
</feature>
<evidence type="ECO:0000256" key="4">
    <source>
        <dbReference type="ARBA" id="ARBA00022741"/>
    </source>
</evidence>
<dbReference type="GO" id="GO:0005874">
    <property type="term" value="C:microtubule"/>
    <property type="evidence" value="ECO:0007669"/>
    <property type="project" value="UniProtKB-KW"/>
</dbReference>
<organism evidence="8 9">
    <name type="scientific">Aspergillus tamarii</name>
    <dbReference type="NCBI Taxonomy" id="41984"/>
    <lineage>
        <taxon>Eukaryota</taxon>
        <taxon>Fungi</taxon>
        <taxon>Dikarya</taxon>
        <taxon>Ascomycota</taxon>
        <taxon>Pezizomycotina</taxon>
        <taxon>Eurotiomycetes</taxon>
        <taxon>Eurotiomycetidae</taxon>
        <taxon>Eurotiales</taxon>
        <taxon>Aspergillaceae</taxon>
        <taxon>Aspergillus</taxon>
        <taxon>Aspergillus subgen. Circumdati</taxon>
    </lineage>
</organism>